<evidence type="ECO:0000313" key="9">
    <source>
        <dbReference type="Proteomes" id="UP000253250"/>
    </source>
</evidence>
<evidence type="ECO:0000256" key="2">
    <source>
        <dbReference type="ARBA" id="ARBA00022475"/>
    </source>
</evidence>
<sequence>MESRPWDNGTRIVHAALVVTVLAELSTGLIVSQGTRPHWLFIHSVLGIATTLVIIMDWMWTWARRDLPILFPWNRAGMRVVAHEAFGVFQGKLPGSGDRTGLSSFMHGIGLLAVSGMAATGLLMYMEIPGGYGLFLHSSAYALFTTLATTHLWLSYVVWAYLIGHIMFAALQQVLGNNVLRHLYLGHR</sequence>
<dbReference type="RefSeq" id="WP_114283325.1">
    <property type="nucleotide sequence ID" value="NZ_PSYR01000002.1"/>
</dbReference>
<dbReference type="EMBL" id="PSYR01000002">
    <property type="protein sequence ID" value="RCN56942.1"/>
    <property type="molecule type" value="Genomic_DNA"/>
</dbReference>
<feature type="transmembrane region" description="Helical" evidence="6">
    <location>
        <begin position="12"/>
        <end position="32"/>
    </location>
</feature>
<comment type="caution">
    <text evidence="8">The sequence shown here is derived from an EMBL/GenBank/DDBJ whole genome shotgun (WGS) entry which is preliminary data.</text>
</comment>
<evidence type="ECO:0000256" key="3">
    <source>
        <dbReference type="ARBA" id="ARBA00022692"/>
    </source>
</evidence>
<accession>A0A368HI07</accession>
<feature type="domain" description="Cytochrome b561 bacterial/Ni-hydrogenase" evidence="7">
    <location>
        <begin position="6"/>
        <end position="181"/>
    </location>
</feature>
<dbReference type="GO" id="GO:0009055">
    <property type="term" value="F:electron transfer activity"/>
    <property type="evidence" value="ECO:0007669"/>
    <property type="project" value="InterPro"/>
</dbReference>
<feature type="transmembrane region" description="Helical" evidence="6">
    <location>
        <begin position="105"/>
        <end position="125"/>
    </location>
</feature>
<evidence type="ECO:0000256" key="6">
    <source>
        <dbReference type="SAM" id="Phobius"/>
    </source>
</evidence>
<dbReference type="OrthoDB" id="5793842at2"/>
<feature type="transmembrane region" description="Helical" evidence="6">
    <location>
        <begin position="159"/>
        <end position="180"/>
    </location>
</feature>
<feature type="transmembrane region" description="Helical" evidence="6">
    <location>
        <begin position="39"/>
        <end position="60"/>
    </location>
</feature>
<evidence type="ECO:0000313" key="8">
    <source>
        <dbReference type="EMBL" id="RCN56942.1"/>
    </source>
</evidence>
<gene>
    <name evidence="8" type="ORF">C4900_14515</name>
</gene>
<organism evidence="8 9">
    <name type="scientific">Acidiferrobacter thiooxydans</name>
    <dbReference type="NCBI Taxonomy" id="163359"/>
    <lineage>
        <taxon>Bacteria</taxon>
        <taxon>Pseudomonadati</taxon>
        <taxon>Pseudomonadota</taxon>
        <taxon>Gammaproteobacteria</taxon>
        <taxon>Acidiferrobacterales</taxon>
        <taxon>Acidiferrobacteraceae</taxon>
        <taxon>Acidiferrobacter</taxon>
    </lineage>
</organism>
<reference evidence="8 9" key="1">
    <citation type="submission" date="2018-02" db="EMBL/GenBank/DDBJ databases">
        <title>Insights into the biology of acidophilic members of the Acidiferrobacteraceae family derived from comparative genomic analyses.</title>
        <authorList>
            <person name="Issotta F."/>
            <person name="Thyssen C."/>
            <person name="Mena C."/>
            <person name="Moya A."/>
            <person name="Bellenberg S."/>
            <person name="Sproer C."/>
            <person name="Covarrubias P.C."/>
            <person name="Sand W."/>
            <person name="Quatrini R."/>
            <person name="Vera M."/>
        </authorList>
    </citation>
    <scope>NUCLEOTIDE SEQUENCE [LARGE SCALE GENOMIC DNA]</scope>
    <source>
        <strain evidence="9">m-1</strain>
    </source>
</reference>
<keyword evidence="3 6" id="KW-0812">Transmembrane</keyword>
<dbReference type="SUPFAM" id="SSF81342">
    <property type="entry name" value="Transmembrane di-heme cytochromes"/>
    <property type="match status" value="1"/>
</dbReference>
<dbReference type="InterPro" id="IPR016174">
    <property type="entry name" value="Di-haem_cyt_TM"/>
</dbReference>
<dbReference type="GO" id="GO:0005886">
    <property type="term" value="C:plasma membrane"/>
    <property type="evidence" value="ECO:0007669"/>
    <property type="project" value="UniProtKB-SubCell"/>
</dbReference>
<name>A0A368HI07_9GAMM</name>
<keyword evidence="4 6" id="KW-1133">Transmembrane helix</keyword>
<dbReference type="AlphaFoldDB" id="A0A368HI07"/>
<dbReference type="GO" id="GO:0022904">
    <property type="term" value="P:respiratory electron transport chain"/>
    <property type="evidence" value="ECO:0007669"/>
    <property type="project" value="InterPro"/>
</dbReference>
<dbReference type="Gene3D" id="1.20.950.20">
    <property type="entry name" value="Transmembrane di-heme cytochromes, Chain C"/>
    <property type="match status" value="1"/>
</dbReference>
<keyword evidence="9" id="KW-1185">Reference proteome</keyword>
<proteinExistence type="predicted"/>
<keyword evidence="2" id="KW-1003">Cell membrane</keyword>
<protein>
    <recommendedName>
        <fullName evidence="7">Cytochrome b561 bacterial/Ni-hydrogenase domain-containing protein</fullName>
    </recommendedName>
</protein>
<feature type="transmembrane region" description="Helical" evidence="6">
    <location>
        <begin position="132"/>
        <end position="153"/>
    </location>
</feature>
<evidence type="ECO:0000256" key="1">
    <source>
        <dbReference type="ARBA" id="ARBA00004651"/>
    </source>
</evidence>
<keyword evidence="5 6" id="KW-0472">Membrane</keyword>
<evidence type="ECO:0000256" key="4">
    <source>
        <dbReference type="ARBA" id="ARBA00022989"/>
    </source>
</evidence>
<dbReference type="Proteomes" id="UP000253250">
    <property type="component" value="Unassembled WGS sequence"/>
</dbReference>
<evidence type="ECO:0000259" key="7">
    <source>
        <dbReference type="Pfam" id="PF01292"/>
    </source>
</evidence>
<dbReference type="InterPro" id="IPR011577">
    <property type="entry name" value="Cyt_b561_bac/Ni-Hgenase"/>
</dbReference>
<dbReference type="Pfam" id="PF01292">
    <property type="entry name" value="Ni_hydr_CYTB"/>
    <property type="match status" value="1"/>
</dbReference>
<evidence type="ECO:0000256" key="5">
    <source>
        <dbReference type="ARBA" id="ARBA00023136"/>
    </source>
</evidence>
<comment type="subcellular location">
    <subcellularLocation>
        <location evidence="1">Cell membrane</location>
        <topology evidence="1">Multi-pass membrane protein</topology>
    </subcellularLocation>
</comment>